<dbReference type="InterPro" id="IPR038658">
    <property type="entry name" value="SsgB_sf"/>
</dbReference>
<protein>
    <submittedName>
        <fullName evidence="7">Streptomyces sporulation and cell division protein, SsgA</fullName>
    </submittedName>
</protein>
<evidence type="ECO:0000313" key="7">
    <source>
        <dbReference type="EMBL" id="SNT52673.1"/>
    </source>
</evidence>
<evidence type="ECO:0000256" key="5">
    <source>
        <dbReference type="ARBA" id="ARBA00023210"/>
    </source>
</evidence>
<dbReference type="GO" id="GO:0030435">
    <property type="term" value="P:sporulation resulting in formation of a cellular spore"/>
    <property type="evidence" value="ECO:0007669"/>
    <property type="project" value="UniProtKB-KW"/>
</dbReference>
<keyword evidence="6" id="KW-0131">Cell cycle</keyword>
<dbReference type="Gene3D" id="2.30.31.20">
    <property type="entry name" value="Sporulation-specific cell division protein SsgB"/>
    <property type="match status" value="1"/>
</dbReference>
<gene>
    <name evidence="7" type="ORF">SAMN05216252_13433</name>
</gene>
<reference evidence="7 8" key="1">
    <citation type="submission" date="2017-06" db="EMBL/GenBank/DDBJ databases">
        <authorList>
            <person name="Kim H.J."/>
            <person name="Triplett B.A."/>
        </authorList>
    </citation>
    <scope>NUCLEOTIDE SEQUENCE [LARGE SCALE GENOMIC DNA]</scope>
    <source>
        <strain evidence="7 8">CGMCC 4.1858</strain>
    </source>
</reference>
<evidence type="ECO:0000256" key="4">
    <source>
        <dbReference type="ARBA" id="ARBA00022969"/>
    </source>
</evidence>
<comment type="similarity">
    <text evidence="2">Belongs to the SsgA family.</text>
</comment>
<evidence type="ECO:0000256" key="2">
    <source>
        <dbReference type="ARBA" id="ARBA00009323"/>
    </source>
</evidence>
<keyword evidence="8" id="KW-1185">Reference proteome</keyword>
<sequence>MPYQQPHFPTRKPSVRRMRSLRLRADRILSPSFRIPHEAEFRYDETDPLVVSLALHTPEGSVVHWTVSRDVLLEGTAEPSGIGDVRVWPSRVRARRVVLLKLEVQDMSSLFEMDLAQLQKWLEKTFQLVPHGAEFDHIDWTTALAALIREN</sequence>
<comment type="subcellular location">
    <subcellularLocation>
        <location evidence="1">Cell septum</location>
    </subcellularLocation>
</comment>
<accession>A0A239NDU8</accession>
<evidence type="ECO:0000256" key="1">
    <source>
        <dbReference type="ARBA" id="ARBA00004431"/>
    </source>
</evidence>
<dbReference type="Pfam" id="PF04686">
    <property type="entry name" value="SsgA"/>
    <property type="match status" value="1"/>
</dbReference>
<keyword evidence="4" id="KW-0749">Sporulation</keyword>
<evidence type="ECO:0000313" key="8">
    <source>
        <dbReference type="Proteomes" id="UP000198280"/>
    </source>
</evidence>
<dbReference type="Proteomes" id="UP000198280">
    <property type="component" value="Unassembled WGS sequence"/>
</dbReference>
<dbReference type="GO" id="GO:0000917">
    <property type="term" value="P:division septum assembly"/>
    <property type="evidence" value="ECO:0007669"/>
    <property type="project" value="UniProtKB-KW"/>
</dbReference>
<proteinExistence type="inferred from homology"/>
<dbReference type="GO" id="GO:0030428">
    <property type="term" value="C:cell septum"/>
    <property type="evidence" value="ECO:0007669"/>
    <property type="project" value="UniProtKB-SubCell"/>
</dbReference>
<organism evidence="7 8">
    <name type="scientific">Actinacidiphila glaucinigra</name>
    <dbReference type="NCBI Taxonomy" id="235986"/>
    <lineage>
        <taxon>Bacteria</taxon>
        <taxon>Bacillati</taxon>
        <taxon>Actinomycetota</taxon>
        <taxon>Actinomycetes</taxon>
        <taxon>Kitasatosporales</taxon>
        <taxon>Streptomycetaceae</taxon>
        <taxon>Actinacidiphila</taxon>
    </lineage>
</organism>
<dbReference type="AlphaFoldDB" id="A0A239NDU8"/>
<dbReference type="OrthoDB" id="4186410at2"/>
<keyword evidence="3 7" id="KW-0132">Cell division</keyword>
<dbReference type="EMBL" id="FZOF01000034">
    <property type="protein sequence ID" value="SNT52673.1"/>
    <property type="molecule type" value="Genomic_DNA"/>
</dbReference>
<dbReference type="InterPro" id="IPR006776">
    <property type="entry name" value="SsgB"/>
</dbReference>
<evidence type="ECO:0000256" key="3">
    <source>
        <dbReference type="ARBA" id="ARBA00022618"/>
    </source>
</evidence>
<dbReference type="RefSeq" id="WP_089228601.1">
    <property type="nucleotide sequence ID" value="NZ_FZOF01000034.1"/>
</dbReference>
<name>A0A239NDU8_9ACTN</name>
<keyword evidence="5" id="KW-0717">Septation</keyword>
<evidence type="ECO:0000256" key="6">
    <source>
        <dbReference type="ARBA" id="ARBA00023306"/>
    </source>
</evidence>